<reference evidence="5" key="1">
    <citation type="submission" date="2018-06" db="EMBL/GenBank/DDBJ databases">
        <title>Aestuariibacter litoralis strain KCTC 52945T.</title>
        <authorList>
            <person name="Li X."/>
            <person name="Salam N."/>
            <person name="Li J.-L."/>
            <person name="Chen Y.-M."/>
            <person name="Yang Z.-W."/>
            <person name="Zhang L.-Y."/>
            <person name="Han M.-X."/>
            <person name="Xiao M."/>
            <person name="Li W.-J."/>
        </authorList>
    </citation>
    <scope>NUCLEOTIDE SEQUENCE [LARGE SCALE GENOMIC DNA]</scope>
    <source>
        <strain evidence="5">KCTC 52945</strain>
    </source>
</reference>
<dbReference type="AlphaFoldDB" id="A0A2W2AUI4"/>
<dbReference type="Pfam" id="PF02735">
    <property type="entry name" value="Ku"/>
    <property type="match status" value="1"/>
</dbReference>
<keyword evidence="1 2" id="KW-0238">DNA-binding</keyword>
<dbReference type="Gene3D" id="2.40.290.10">
    <property type="match status" value="1"/>
</dbReference>
<gene>
    <name evidence="2" type="primary">ku</name>
    <name evidence="4" type="ORF">DK847_13830</name>
</gene>
<comment type="function">
    <text evidence="2">With LigD forms a non-homologous end joining (NHEJ) DNA repair enzyme, which repairs dsDNA breaks with reduced fidelity. Binds linear dsDNA with 5'- and 3'- overhangs but not closed circular dsDNA nor ssDNA. Recruits and stimulates the ligase activity of LigD.</text>
</comment>
<dbReference type="Proteomes" id="UP000248795">
    <property type="component" value="Unassembled WGS sequence"/>
</dbReference>
<comment type="subunit">
    <text evidence="2">Homodimer. Interacts with LigD.</text>
</comment>
<dbReference type="InterPro" id="IPR016194">
    <property type="entry name" value="SPOC-like_C_dom_sf"/>
</dbReference>
<evidence type="ECO:0000256" key="1">
    <source>
        <dbReference type="ARBA" id="ARBA00023125"/>
    </source>
</evidence>
<keyword evidence="2" id="KW-0227">DNA damage</keyword>
<protein>
    <recommendedName>
        <fullName evidence="2">Non-homologous end joining protein Ku</fullName>
    </recommendedName>
</protein>
<dbReference type="SUPFAM" id="SSF100939">
    <property type="entry name" value="SPOC domain-like"/>
    <property type="match status" value="1"/>
</dbReference>
<comment type="similarity">
    <text evidence="2">Belongs to the prokaryotic Ku family.</text>
</comment>
<dbReference type="PANTHER" id="PTHR41251:SF1">
    <property type="entry name" value="NON-HOMOLOGOUS END JOINING PROTEIN KU"/>
    <property type="match status" value="1"/>
</dbReference>
<keyword evidence="2" id="KW-0233">DNA recombination</keyword>
<feature type="domain" description="Ku" evidence="3">
    <location>
        <begin position="56"/>
        <end position="186"/>
    </location>
</feature>
<proteinExistence type="inferred from homology"/>
<dbReference type="NCBIfam" id="TIGR02772">
    <property type="entry name" value="Ku_bact"/>
    <property type="match status" value="1"/>
</dbReference>
<sequence length="275" mass="30345">MPRPGRAYWKGFLRLSLVSIPVEIFTAVETAAAISLNQIHKPTGRRINYTKTVQGVGPVETADIVKGFEVDKDVYVTLEPDEIEALKVESKRTLDLTQFIDAAEIDPRYFEKPYYVVPADEQAAEGYLVIREALAGMRKLGLGQITMSGREHIVAVGPVEKGLVMEVLRYAGEIRSPSPYFSDLPSLKLDKEMVALARELIAKKAAPFEPAKFHDSYADAMRALIAEKAKGKRIVAKPSPAEPQGKVVDLLDALRRSLKTGEASKRGKAPQRRAS</sequence>
<evidence type="ECO:0000313" key="5">
    <source>
        <dbReference type="Proteomes" id="UP000248795"/>
    </source>
</evidence>
<evidence type="ECO:0000259" key="3">
    <source>
        <dbReference type="SMART" id="SM00559"/>
    </source>
</evidence>
<dbReference type="GO" id="GO:0006303">
    <property type="term" value="P:double-strand break repair via nonhomologous end joining"/>
    <property type="evidence" value="ECO:0007669"/>
    <property type="project" value="UniProtKB-UniRule"/>
</dbReference>
<dbReference type="RefSeq" id="WP_111199107.1">
    <property type="nucleotide sequence ID" value="NZ_QKVK01000006.1"/>
</dbReference>
<dbReference type="PANTHER" id="PTHR41251">
    <property type="entry name" value="NON-HOMOLOGOUS END JOINING PROTEIN KU"/>
    <property type="match status" value="1"/>
</dbReference>
<dbReference type="InterPro" id="IPR009187">
    <property type="entry name" value="Prok_Ku"/>
</dbReference>
<dbReference type="GO" id="GO:0006310">
    <property type="term" value="P:DNA recombination"/>
    <property type="evidence" value="ECO:0007669"/>
    <property type="project" value="UniProtKB-KW"/>
</dbReference>
<keyword evidence="5" id="KW-1185">Reference proteome</keyword>
<dbReference type="InterPro" id="IPR006164">
    <property type="entry name" value="DNA_bd_Ku70/Ku80"/>
</dbReference>
<dbReference type="PIRSF" id="PIRSF006493">
    <property type="entry name" value="Prok_Ku"/>
    <property type="match status" value="1"/>
</dbReference>
<evidence type="ECO:0000256" key="2">
    <source>
        <dbReference type="HAMAP-Rule" id="MF_01875"/>
    </source>
</evidence>
<comment type="caution">
    <text evidence="4">The sequence shown here is derived from an EMBL/GenBank/DDBJ whole genome shotgun (WGS) entry which is preliminary data.</text>
</comment>
<keyword evidence="2" id="KW-0234">DNA repair</keyword>
<dbReference type="CDD" id="cd00789">
    <property type="entry name" value="KU_like"/>
    <property type="match status" value="1"/>
</dbReference>
<evidence type="ECO:0000313" key="4">
    <source>
        <dbReference type="EMBL" id="PZF76270.1"/>
    </source>
</evidence>
<dbReference type="HAMAP" id="MF_01875">
    <property type="entry name" value="Prokaryotic_Ku"/>
    <property type="match status" value="1"/>
</dbReference>
<accession>A0A2W2AUI4</accession>
<organism evidence="4 5">
    <name type="scientific">Aestuariivirga litoralis</name>
    <dbReference type="NCBI Taxonomy" id="2650924"/>
    <lineage>
        <taxon>Bacteria</taxon>
        <taxon>Pseudomonadati</taxon>
        <taxon>Pseudomonadota</taxon>
        <taxon>Alphaproteobacteria</taxon>
        <taxon>Hyphomicrobiales</taxon>
        <taxon>Aestuariivirgaceae</taxon>
        <taxon>Aestuariivirga</taxon>
    </lineage>
</organism>
<dbReference type="EMBL" id="QKVK01000006">
    <property type="protein sequence ID" value="PZF76270.1"/>
    <property type="molecule type" value="Genomic_DNA"/>
</dbReference>
<name>A0A2W2AUI4_9HYPH</name>
<dbReference type="GO" id="GO:0003690">
    <property type="term" value="F:double-stranded DNA binding"/>
    <property type="evidence" value="ECO:0007669"/>
    <property type="project" value="UniProtKB-UniRule"/>
</dbReference>
<dbReference type="SMART" id="SM00559">
    <property type="entry name" value="Ku78"/>
    <property type="match status" value="1"/>
</dbReference>